<dbReference type="InterPro" id="IPR003760">
    <property type="entry name" value="PnrA-like"/>
</dbReference>
<evidence type="ECO:0000313" key="6">
    <source>
        <dbReference type="Proteomes" id="UP000886874"/>
    </source>
</evidence>
<evidence type="ECO:0000256" key="1">
    <source>
        <dbReference type="ARBA" id="ARBA00022729"/>
    </source>
</evidence>
<evidence type="ECO:0000259" key="4">
    <source>
        <dbReference type="Pfam" id="PF02608"/>
    </source>
</evidence>
<protein>
    <submittedName>
        <fullName evidence="5">BMP family ABC transporter substrate-binding protein</fullName>
    </submittedName>
</protein>
<reference evidence="5" key="1">
    <citation type="submission" date="2020-10" db="EMBL/GenBank/DDBJ databases">
        <authorList>
            <person name="Gilroy R."/>
        </authorList>
    </citation>
    <scope>NUCLEOTIDE SEQUENCE</scope>
    <source>
        <strain evidence="5">ChiSjej2B20-13462</strain>
    </source>
</reference>
<reference evidence="5" key="2">
    <citation type="journal article" date="2021" name="PeerJ">
        <title>Extensive microbial diversity within the chicken gut microbiome revealed by metagenomics and culture.</title>
        <authorList>
            <person name="Gilroy R."/>
            <person name="Ravi A."/>
            <person name="Getino M."/>
            <person name="Pursley I."/>
            <person name="Horton D.L."/>
            <person name="Alikhan N.F."/>
            <person name="Baker D."/>
            <person name="Gharbi K."/>
            <person name="Hall N."/>
            <person name="Watson M."/>
            <person name="Adriaenssens E.M."/>
            <person name="Foster-Nyarko E."/>
            <person name="Jarju S."/>
            <person name="Secka A."/>
            <person name="Antonio M."/>
            <person name="Oren A."/>
            <person name="Chaudhuri R.R."/>
            <person name="La Ragione R."/>
            <person name="Hildebrand F."/>
            <person name="Pallen M.J."/>
        </authorList>
    </citation>
    <scope>NUCLEOTIDE SEQUENCE</scope>
    <source>
        <strain evidence="5">ChiSjej2B20-13462</strain>
    </source>
</reference>
<dbReference type="Gene3D" id="3.40.50.2300">
    <property type="match status" value="2"/>
</dbReference>
<proteinExistence type="predicted"/>
<name>A0A9D0Z6Y9_9FIRM</name>
<keyword evidence="1 3" id="KW-0732">Signal</keyword>
<comment type="caution">
    <text evidence="5">The sequence shown here is derived from an EMBL/GenBank/DDBJ whole genome shotgun (WGS) entry which is preliminary data.</text>
</comment>
<feature type="signal peptide" evidence="3">
    <location>
        <begin position="1"/>
        <end position="21"/>
    </location>
</feature>
<dbReference type="AlphaFoldDB" id="A0A9D0Z6Y9"/>
<evidence type="ECO:0000256" key="2">
    <source>
        <dbReference type="SAM" id="MobiDB-lite"/>
    </source>
</evidence>
<feature type="chain" id="PRO_5038562167" evidence="3">
    <location>
        <begin position="22"/>
        <end position="448"/>
    </location>
</feature>
<dbReference type="PROSITE" id="PS51257">
    <property type="entry name" value="PROKAR_LIPOPROTEIN"/>
    <property type="match status" value="1"/>
</dbReference>
<dbReference type="Proteomes" id="UP000886874">
    <property type="component" value="Unassembled WGS sequence"/>
</dbReference>
<evidence type="ECO:0000313" key="5">
    <source>
        <dbReference type="EMBL" id="HIQ70274.1"/>
    </source>
</evidence>
<feature type="domain" description="ABC transporter substrate-binding protein PnrA-like" evidence="4">
    <location>
        <begin position="82"/>
        <end position="334"/>
    </location>
</feature>
<dbReference type="EMBL" id="DVFN01000114">
    <property type="protein sequence ID" value="HIQ70274.1"/>
    <property type="molecule type" value="Genomic_DNA"/>
</dbReference>
<evidence type="ECO:0000256" key="3">
    <source>
        <dbReference type="SAM" id="SignalP"/>
    </source>
</evidence>
<organism evidence="5 6">
    <name type="scientific">Candidatus Avoscillospira stercorigallinarum</name>
    <dbReference type="NCBI Taxonomy" id="2840708"/>
    <lineage>
        <taxon>Bacteria</taxon>
        <taxon>Bacillati</taxon>
        <taxon>Bacillota</taxon>
        <taxon>Clostridia</taxon>
        <taxon>Eubacteriales</taxon>
        <taxon>Oscillospiraceae</taxon>
        <taxon>Oscillospiraceae incertae sedis</taxon>
        <taxon>Candidatus Avoscillospira</taxon>
    </lineage>
</organism>
<dbReference type="PANTHER" id="PTHR43208:SF1">
    <property type="entry name" value="ABC TRANSPORTER SUBSTRATE-BINDING PROTEIN"/>
    <property type="match status" value="1"/>
</dbReference>
<dbReference type="PANTHER" id="PTHR43208">
    <property type="entry name" value="ABC TRANSPORTER SUBSTRATE-BINDING PROTEIN"/>
    <property type="match status" value="1"/>
</dbReference>
<feature type="compositionally biased region" description="Low complexity" evidence="2">
    <location>
        <begin position="26"/>
        <end position="45"/>
    </location>
</feature>
<dbReference type="Pfam" id="PF02608">
    <property type="entry name" value="Bmp"/>
    <property type="match status" value="1"/>
</dbReference>
<gene>
    <name evidence="5" type="ORF">IAA67_08100</name>
</gene>
<dbReference type="GO" id="GO:0005886">
    <property type="term" value="C:plasma membrane"/>
    <property type="evidence" value="ECO:0007669"/>
    <property type="project" value="InterPro"/>
</dbReference>
<feature type="compositionally biased region" description="Acidic residues" evidence="2">
    <location>
        <begin position="46"/>
        <end position="61"/>
    </location>
</feature>
<feature type="region of interest" description="Disordered" evidence="2">
    <location>
        <begin position="26"/>
        <end position="61"/>
    </location>
</feature>
<accession>A0A9D0Z6Y9</accession>
<dbReference type="CDD" id="cd19963">
    <property type="entry name" value="PBP1_BMP-like"/>
    <property type="match status" value="1"/>
</dbReference>
<dbReference type="InterPro" id="IPR052910">
    <property type="entry name" value="ABC-Purine-Binding"/>
</dbReference>
<sequence length="448" mass="47092">MKKLLALLLALVLVLSMAACAGDTTTDTGTDADTSTDTPADTSTDTTEDADTDTDTDADADADTAVNTDVKIGVILVHDENSGYDMAHIEGITNACAALGIDMANVTFKYNVPEDEKCYDAAADLADAGCNIIFSDSYGHQTYMGQAASEFPDTVFVACTGDLAATSGLSNLKNIFPYTYESRYVSGVVAGMKLKELLDAGTITDPYVGYVGAYPYAEVVSGYTAFLLGIQSIVPEAHMDVQYTNSWYDPVKESEAASALMGRGCVIIGQHADSTGAPSAVQAALESGTVAYSVGYNIDMLSVAPDAALTSSQNVWSVLYQATLQKFLAGEEIPTDYACGYAEGAQTISALGSSCAEGTQEAVDAAWAGLADGTLHVFDTSKFTCQPATDGSYTVDENGHVTQAFGLDSNSDFVNDYGEAIVDGYFEESVLRSAPYFSLRIDGITELN</sequence>